<comment type="similarity">
    <text evidence="2">Belongs to the YkuD family.</text>
</comment>
<protein>
    <submittedName>
        <fullName evidence="11">L,D-transpeptidase</fullName>
    </submittedName>
</protein>
<comment type="pathway">
    <text evidence="1 9">Cell wall biogenesis; peptidoglycan biosynthesis.</text>
</comment>
<reference evidence="11" key="3">
    <citation type="submission" date="2020-02" db="EMBL/GenBank/DDBJ databases">
        <authorList>
            <person name="Sarangi A.N."/>
            <person name="Ghosh S."/>
            <person name="Mukherjee M."/>
            <person name="Tripathy S."/>
        </authorList>
    </citation>
    <scope>NUCLEOTIDE SEQUENCE</scope>
    <source>
        <strain evidence="11">BDU141951</strain>
    </source>
</reference>
<dbReference type="Gene3D" id="2.40.440.10">
    <property type="entry name" value="L,D-transpeptidase catalytic domain-like"/>
    <property type="match status" value="1"/>
</dbReference>
<feature type="active site" description="Proton donor/acceptor" evidence="9">
    <location>
        <position position="150"/>
    </location>
</feature>
<evidence type="ECO:0000256" key="8">
    <source>
        <dbReference type="ARBA" id="ARBA00023316"/>
    </source>
</evidence>
<feature type="domain" description="L,D-TPase catalytic" evidence="10">
    <location>
        <begin position="65"/>
        <end position="190"/>
    </location>
</feature>
<keyword evidence="7 9" id="KW-0573">Peptidoglycan synthesis</keyword>
<dbReference type="AlphaFoldDB" id="A0A0C1V7H8"/>
<dbReference type="GO" id="GO:0071555">
    <property type="term" value="P:cell wall organization"/>
    <property type="evidence" value="ECO:0007669"/>
    <property type="project" value="UniProtKB-UniRule"/>
</dbReference>
<sequence>MLTNPSIRRSVMLLCFGAAGLLLAAEWHIMRSRPDPVATPIRPTRVSQLATLLRQSPLPNMVREARLVIRLGPKKLEYYEGETLIKQYDIAVGQADWETPVGHFSVLDLRENPLWKHPITGKAIPTGPENPLGSRWIGFAYDDEYHIGIHGTNQEELVGQAVSHGCVRMRDGEIQELYQKLAIGTPITVSPE</sequence>
<keyword evidence="6 9" id="KW-0133">Cell shape</keyword>
<dbReference type="SUPFAM" id="SSF141523">
    <property type="entry name" value="L,D-transpeptidase catalytic domain-like"/>
    <property type="match status" value="1"/>
</dbReference>
<dbReference type="EMBL" id="JTHE02000003">
    <property type="protein sequence ID" value="NEV68348.1"/>
    <property type="molecule type" value="Genomic_DNA"/>
</dbReference>
<dbReference type="GO" id="GO:0018104">
    <property type="term" value="P:peptidoglycan-protein cross-linking"/>
    <property type="evidence" value="ECO:0007669"/>
    <property type="project" value="TreeGrafter"/>
</dbReference>
<dbReference type="GO" id="GO:0008360">
    <property type="term" value="P:regulation of cell shape"/>
    <property type="evidence" value="ECO:0007669"/>
    <property type="project" value="UniProtKB-UniRule"/>
</dbReference>
<evidence type="ECO:0000313" key="11">
    <source>
        <dbReference type="EMBL" id="NEV68348.1"/>
    </source>
</evidence>
<dbReference type="InterPro" id="IPR038063">
    <property type="entry name" value="Transpep_catalytic_dom"/>
</dbReference>
<dbReference type="GO" id="GO:0016757">
    <property type="term" value="F:glycosyltransferase activity"/>
    <property type="evidence" value="ECO:0007669"/>
    <property type="project" value="UniProtKB-KW"/>
</dbReference>
<comment type="caution">
    <text evidence="11">The sequence shown here is derived from an EMBL/GenBank/DDBJ whole genome shotgun (WGS) entry which is preliminary data.</text>
</comment>
<evidence type="ECO:0000259" key="10">
    <source>
        <dbReference type="PROSITE" id="PS52029"/>
    </source>
</evidence>
<dbReference type="GO" id="GO:0005576">
    <property type="term" value="C:extracellular region"/>
    <property type="evidence" value="ECO:0007669"/>
    <property type="project" value="TreeGrafter"/>
</dbReference>
<organism evidence="11">
    <name type="scientific">Lyngbya confervoides BDU141951</name>
    <dbReference type="NCBI Taxonomy" id="1574623"/>
    <lineage>
        <taxon>Bacteria</taxon>
        <taxon>Bacillati</taxon>
        <taxon>Cyanobacteriota</taxon>
        <taxon>Cyanophyceae</taxon>
        <taxon>Oscillatoriophycideae</taxon>
        <taxon>Oscillatoriales</taxon>
        <taxon>Microcoleaceae</taxon>
        <taxon>Lyngbya</taxon>
    </lineage>
</organism>
<feature type="active site" description="Nucleophile" evidence="9">
    <location>
        <position position="166"/>
    </location>
</feature>
<reference evidence="11" key="2">
    <citation type="journal article" date="2015" name="Genome Announc.">
        <title>Draft Genome Sequence of Filamentous Marine Cyanobacterium Lyngbya confervoides Strain BDU141951.</title>
        <authorList>
            <person name="Chandrababunaidu M.M."/>
            <person name="Sen D."/>
            <person name="Tripathy S."/>
        </authorList>
    </citation>
    <scope>NUCLEOTIDE SEQUENCE</scope>
    <source>
        <strain evidence="11">BDU141951</strain>
    </source>
</reference>
<dbReference type="PANTHER" id="PTHR30582:SF24">
    <property type="entry name" value="L,D-TRANSPEPTIDASE ERFK_SRFK-RELATED"/>
    <property type="match status" value="1"/>
</dbReference>
<keyword evidence="5" id="KW-0378">Hydrolase</keyword>
<reference evidence="11" key="1">
    <citation type="submission" date="2014-11" db="EMBL/GenBank/DDBJ databases">
        <authorList>
            <person name="Malar M.C."/>
            <person name="Sen D."/>
            <person name="Tripathy S."/>
        </authorList>
    </citation>
    <scope>NUCLEOTIDE SEQUENCE</scope>
    <source>
        <strain evidence="11">BDU141951</strain>
    </source>
</reference>
<evidence type="ECO:0000256" key="4">
    <source>
        <dbReference type="ARBA" id="ARBA00022679"/>
    </source>
</evidence>
<dbReference type="UniPathway" id="UPA00219"/>
<dbReference type="PANTHER" id="PTHR30582">
    <property type="entry name" value="L,D-TRANSPEPTIDASE"/>
    <property type="match status" value="1"/>
</dbReference>
<dbReference type="PROSITE" id="PS52029">
    <property type="entry name" value="LD_TPASE"/>
    <property type="match status" value="1"/>
</dbReference>
<evidence type="ECO:0000256" key="6">
    <source>
        <dbReference type="ARBA" id="ARBA00022960"/>
    </source>
</evidence>
<accession>A0A0C1V7H8</accession>
<name>A0A0C1V7H8_9CYAN</name>
<dbReference type="InterPro" id="IPR050979">
    <property type="entry name" value="LD-transpeptidase"/>
</dbReference>
<evidence type="ECO:0000256" key="5">
    <source>
        <dbReference type="ARBA" id="ARBA00022801"/>
    </source>
</evidence>
<dbReference type="InterPro" id="IPR005490">
    <property type="entry name" value="LD_TPept_cat_dom"/>
</dbReference>
<evidence type="ECO:0000256" key="3">
    <source>
        <dbReference type="ARBA" id="ARBA00022676"/>
    </source>
</evidence>
<evidence type="ECO:0000256" key="2">
    <source>
        <dbReference type="ARBA" id="ARBA00005992"/>
    </source>
</evidence>
<dbReference type="Pfam" id="PF03734">
    <property type="entry name" value="YkuD"/>
    <property type="match status" value="1"/>
</dbReference>
<gene>
    <name evidence="11" type="ORF">QQ91_014635</name>
</gene>
<keyword evidence="8 9" id="KW-0961">Cell wall biogenesis/degradation</keyword>
<keyword evidence="3" id="KW-0328">Glycosyltransferase</keyword>
<keyword evidence="4" id="KW-0808">Transferase</keyword>
<dbReference type="CDD" id="cd16913">
    <property type="entry name" value="YkuD_like"/>
    <property type="match status" value="1"/>
</dbReference>
<evidence type="ECO:0000256" key="7">
    <source>
        <dbReference type="ARBA" id="ARBA00022984"/>
    </source>
</evidence>
<proteinExistence type="inferred from homology"/>
<dbReference type="GO" id="GO:0071972">
    <property type="term" value="F:peptidoglycan L,D-transpeptidase activity"/>
    <property type="evidence" value="ECO:0007669"/>
    <property type="project" value="TreeGrafter"/>
</dbReference>
<evidence type="ECO:0000256" key="1">
    <source>
        <dbReference type="ARBA" id="ARBA00004752"/>
    </source>
</evidence>
<evidence type="ECO:0000256" key="9">
    <source>
        <dbReference type="PROSITE-ProRule" id="PRU01373"/>
    </source>
</evidence>